<proteinExistence type="inferred from homology"/>
<dbReference type="AlphaFoldDB" id="A0A0G3GQ78"/>
<evidence type="ECO:0000313" key="9">
    <source>
        <dbReference type="Proteomes" id="UP000035368"/>
    </source>
</evidence>
<dbReference type="FunFam" id="1.10.287.10:FF:000002">
    <property type="entry name" value="30S ribosomal protein S15"/>
    <property type="match status" value="1"/>
</dbReference>
<dbReference type="NCBIfam" id="TIGR00952">
    <property type="entry name" value="S15_bact"/>
    <property type="match status" value="1"/>
</dbReference>
<comment type="function">
    <text evidence="5">Forms an intersubunit bridge (bridge B4) with the 23S rRNA of the 50S subunit in the ribosome.</text>
</comment>
<evidence type="ECO:0000256" key="6">
    <source>
        <dbReference type="RuleBase" id="RU003919"/>
    </source>
</evidence>
<evidence type="ECO:0000256" key="5">
    <source>
        <dbReference type="HAMAP-Rule" id="MF_01343"/>
    </source>
</evidence>
<evidence type="ECO:0000313" key="8">
    <source>
        <dbReference type="EMBL" id="AKK03366.1"/>
    </source>
</evidence>
<dbReference type="InterPro" id="IPR000589">
    <property type="entry name" value="Ribosomal_uS15"/>
</dbReference>
<dbReference type="HAMAP" id="MF_01343_B">
    <property type="entry name" value="Ribosomal_uS15_B"/>
    <property type="match status" value="1"/>
</dbReference>
<dbReference type="SUPFAM" id="SSF47060">
    <property type="entry name" value="S15/NS1 RNA-binding domain"/>
    <property type="match status" value="1"/>
</dbReference>
<dbReference type="GO" id="GO:0006412">
    <property type="term" value="P:translation"/>
    <property type="evidence" value="ECO:0007669"/>
    <property type="project" value="UniProtKB-UniRule"/>
</dbReference>
<dbReference type="RefSeq" id="WP_047240416.1">
    <property type="nucleotide sequence ID" value="NZ_CP011541.1"/>
</dbReference>
<accession>A0A0G3GQ78</accession>
<dbReference type="GO" id="GO:0019843">
    <property type="term" value="F:rRNA binding"/>
    <property type="evidence" value="ECO:0007669"/>
    <property type="project" value="UniProtKB-UniRule"/>
</dbReference>
<dbReference type="STRING" id="1050174.CEPID_07580"/>
<keyword evidence="1 5" id="KW-0699">rRNA-binding</keyword>
<evidence type="ECO:0000256" key="1">
    <source>
        <dbReference type="ARBA" id="ARBA00022730"/>
    </source>
</evidence>
<keyword evidence="2 5" id="KW-0689">Ribosomal protein</keyword>
<keyword evidence="3 5" id="KW-0687">Ribonucleoprotein</keyword>
<dbReference type="PANTHER" id="PTHR23321">
    <property type="entry name" value="RIBOSOMAL PROTEIN S15, BACTERIAL AND ORGANELLAR"/>
    <property type="match status" value="1"/>
</dbReference>
<dbReference type="SMART" id="SM01387">
    <property type="entry name" value="Ribosomal_S15"/>
    <property type="match status" value="1"/>
</dbReference>
<dbReference type="PANTHER" id="PTHR23321:SF26">
    <property type="entry name" value="SMALL RIBOSOMAL SUBUNIT PROTEIN US15M"/>
    <property type="match status" value="1"/>
</dbReference>
<gene>
    <name evidence="5 8" type="primary">rpsO</name>
    <name evidence="8" type="ORF">CEPID_07580</name>
</gene>
<protein>
    <recommendedName>
        <fullName evidence="5">Small ribosomal subunit protein uS15</fullName>
    </recommendedName>
</protein>
<dbReference type="EMBL" id="CP011541">
    <property type="protein sequence ID" value="AKK03366.1"/>
    <property type="molecule type" value="Genomic_DNA"/>
</dbReference>
<dbReference type="PROSITE" id="PS00362">
    <property type="entry name" value="RIBOSOMAL_S15"/>
    <property type="match status" value="1"/>
</dbReference>
<evidence type="ECO:0000256" key="7">
    <source>
        <dbReference type="RuleBase" id="RU004524"/>
    </source>
</evidence>
<comment type="similarity">
    <text evidence="5 6">Belongs to the universal ribosomal protein uS15 family.</text>
</comment>
<evidence type="ECO:0000256" key="3">
    <source>
        <dbReference type="ARBA" id="ARBA00023274"/>
    </source>
</evidence>
<dbReference type="InterPro" id="IPR005290">
    <property type="entry name" value="Ribosomal_uS15_bac-type"/>
</dbReference>
<dbReference type="GO" id="GO:0022627">
    <property type="term" value="C:cytosolic small ribosomal subunit"/>
    <property type="evidence" value="ECO:0007669"/>
    <property type="project" value="TreeGrafter"/>
</dbReference>
<keyword evidence="5 7" id="KW-0694">RNA-binding</keyword>
<comment type="function">
    <text evidence="5 7">One of the primary rRNA binding proteins, it binds directly to 16S rRNA where it helps nucleate assembly of the platform of the 30S subunit by binding and bridging several RNA helices of the 16S rRNA.</text>
</comment>
<sequence length="89" mass="10354">MALTTEQKKEILAEYGLHETDTGSPEAQVALLTSRIRTLTEHLKFHKHDHHSRRGLLLLVGRRKGLLQYLADNNIERYRDLIARLGLRR</sequence>
<dbReference type="Pfam" id="PF00312">
    <property type="entry name" value="Ribosomal_S15"/>
    <property type="match status" value="1"/>
</dbReference>
<dbReference type="GO" id="GO:0003735">
    <property type="term" value="F:structural constituent of ribosome"/>
    <property type="evidence" value="ECO:0007669"/>
    <property type="project" value="InterPro"/>
</dbReference>
<name>A0A0G3GQ78_9CORY</name>
<comment type="subunit">
    <text evidence="4 5">Part of the 30S ribosomal subunit. Forms a bridge to the 50S subunit in the 70S ribosome, contacting the 23S rRNA.</text>
</comment>
<dbReference type="Gene3D" id="6.10.250.3130">
    <property type="match status" value="1"/>
</dbReference>
<keyword evidence="9" id="KW-1185">Reference proteome</keyword>
<dbReference type="Gene3D" id="1.10.287.10">
    <property type="entry name" value="S15/NS1, RNA-binding"/>
    <property type="match status" value="1"/>
</dbReference>
<reference evidence="8 9" key="1">
    <citation type="submission" date="2015-05" db="EMBL/GenBank/DDBJ databases">
        <title>Complete genome sequence of Corynebacterium epidermidicanis DSM 45586, isolated from the skin of a dog suffering from pruritus.</title>
        <authorList>
            <person name="Ruckert C."/>
            <person name="Albersmeier A."/>
            <person name="Winkler A."/>
            <person name="Tauch A."/>
        </authorList>
    </citation>
    <scope>NUCLEOTIDE SEQUENCE [LARGE SCALE GENOMIC DNA]</scope>
    <source>
        <strain evidence="8 9">DSM 45586</strain>
    </source>
</reference>
<evidence type="ECO:0000256" key="4">
    <source>
        <dbReference type="ARBA" id="ARBA00064542"/>
    </source>
</evidence>
<dbReference type="Proteomes" id="UP000035368">
    <property type="component" value="Chromosome"/>
</dbReference>
<organism evidence="8 9">
    <name type="scientific">Corynebacterium epidermidicanis</name>
    <dbReference type="NCBI Taxonomy" id="1050174"/>
    <lineage>
        <taxon>Bacteria</taxon>
        <taxon>Bacillati</taxon>
        <taxon>Actinomycetota</taxon>
        <taxon>Actinomycetes</taxon>
        <taxon>Mycobacteriales</taxon>
        <taxon>Corynebacteriaceae</taxon>
        <taxon>Corynebacterium</taxon>
    </lineage>
</organism>
<dbReference type="PATRIC" id="fig|1050174.4.peg.1527"/>
<dbReference type="KEGG" id="cei:CEPID_07580"/>
<dbReference type="InterPro" id="IPR009068">
    <property type="entry name" value="uS15_NS1_RNA-bd_sf"/>
</dbReference>
<evidence type="ECO:0000256" key="2">
    <source>
        <dbReference type="ARBA" id="ARBA00022980"/>
    </source>
</evidence>
<dbReference type="CDD" id="cd00353">
    <property type="entry name" value="Ribosomal_S15p_S13e"/>
    <property type="match status" value="1"/>
</dbReference>
<dbReference type="OrthoDB" id="9799262at2"/>